<dbReference type="HOGENOM" id="CLU_2878349_0_0_3"/>
<evidence type="ECO:0000313" key="2">
    <source>
        <dbReference type="Proteomes" id="UP000001203"/>
    </source>
</evidence>
<proteinExistence type="predicted"/>
<protein>
    <submittedName>
        <fullName evidence="1">Uncharacterized protein</fullName>
    </submittedName>
</protein>
<organism evidence="1 2">
    <name type="scientific">Crocosphaera subtropica (strain ATCC 51142 / BH68)</name>
    <name type="common">Cyanothece sp. (strain ATCC 51142)</name>
    <dbReference type="NCBI Taxonomy" id="43989"/>
    <lineage>
        <taxon>Bacteria</taxon>
        <taxon>Bacillati</taxon>
        <taxon>Cyanobacteriota</taxon>
        <taxon>Cyanophyceae</taxon>
        <taxon>Oscillatoriophycideae</taxon>
        <taxon>Chroococcales</taxon>
        <taxon>Aphanothecaceae</taxon>
        <taxon>Crocosphaera</taxon>
        <taxon>Crocosphaera subtropica</taxon>
    </lineage>
</organism>
<reference evidence="1 2" key="1">
    <citation type="journal article" date="2008" name="Proc. Natl. Acad. Sci. U.S.A.">
        <title>The genome of Cyanothece 51142, a unicellular diazotrophic cyanobacterium important in the marine nitrogen cycle.</title>
        <authorList>
            <person name="Welsh E.A."/>
            <person name="Liberton M."/>
            <person name="Stoeckel J."/>
            <person name="Loh T."/>
            <person name="Elvitigala T."/>
            <person name="Wang C."/>
            <person name="Wollam A."/>
            <person name="Fulton R.S."/>
            <person name="Clifton S.W."/>
            <person name="Jacobs J.M."/>
            <person name="Aurora R."/>
            <person name="Ghosh B.K."/>
            <person name="Sherman L.A."/>
            <person name="Smith R.D."/>
            <person name="Wilson R.K."/>
            <person name="Pakrasi H.B."/>
        </authorList>
    </citation>
    <scope>NUCLEOTIDE SEQUENCE [LARGE SCALE GENOMIC DNA]</scope>
    <source>
        <strain evidence="2">ATCC 51142 / BH68</strain>
    </source>
</reference>
<evidence type="ECO:0000313" key="1">
    <source>
        <dbReference type="EMBL" id="ACB53663.1"/>
    </source>
</evidence>
<dbReference type="EMBL" id="CP000806">
    <property type="protein sequence ID" value="ACB53663.1"/>
    <property type="molecule type" value="Genomic_DNA"/>
</dbReference>
<dbReference type="KEGG" id="cyt:cce_4315"/>
<dbReference type="STRING" id="43989.cce_4315"/>
<accession>B1WTE8</accession>
<dbReference type="AlphaFoldDB" id="B1WTE8"/>
<gene>
    <name evidence="1" type="ordered locus">cce_4315</name>
</gene>
<name>B1WTE8_CROS5</name>
<dbReference type="Proteomes" id="UP000001203">
    <property type="component" value="Chromosome circular"/>
</dbReference>
<sequence length="63" mass="7104">MLSTLTIILLIASTHNSCQSNNYYLSPNSEQLIKKKGENQKTFKQTFNIDRVVISTDETAIAQ</sequence>
<keyword evidence="2" id="KW-1185">Reference proteome</keyword>